<dbReference type="RefSeq" id="WP_390194707.1">
    <property type="nucleotide sequence ID" value="NZ_JBHSDV010000001.1"/>
</dbReference>
<dbReference type="EMBL" id="JBHSDV010000001">
    <property type="protein sequence ID" value="MFC4386252.1"/>
    <property type="molecule type" value="Genomic_DNA"/>
</dbReference>
<dbReference type="Proteomes" id="UP001595880">
    <property type="component" value="Unassembled WGS sequence"/>
</dbReference>
<evidence type="ECO:0000313" key="1">
    <source>
        <dbReference type="EMBL" id="MFC4386252.1"/>
    </source>
</evidence>
<organism evidence="1 2">
    <name type="scientific">Gracilibacillus marinus</name>
    <dbReference type="NCBI Taxonomy" id="630535"/>
    <lineage>
        <taxon>Bacteria</taxon>
        <taxon>Bacillati</taxon>
        <taxon>Bacillota</taxon>
        <taxon>Bacilli</taxon>
        <taxon>Bacillales</taxon>
        <taxon>Bacillaceae</taxon>
        <taxon>Gracilibacillus</taxon>
    </lineage>
</organism>
<evidence type="ECO:0000313" key="2">
    <source>
        <dbReference type="Proteomes" id="UP001595880"/>
    </source>
</evidence>
<name>A0ABV8VPA4_9BACI</name>
<gene>
    <name evidence="1" type="ORF">ACFOZ1_00385</name>
</gene>
<protein>
    <submittedName>
        <fullName evidence="1">SRPBCC family protein</fullName>
    </submittedName>
</protein>
<dbReference type="InterPro" id="IPR023393">
    <property type="entry name" value="START-like_dom_sf"/>
</dbReference>
<dbReference type="CDD" id="cd07812">
    <property type="entry name" value="SRPBCC"/>
    <property type="match status" value="1"/>
</dbReference>
<comment type="caution">
    <text evidence="1">The sequence shown here is derived from an EMBL/GenBank/DDBJ whole genome shotgun (WGS) entry which is preliminary data.</text>
</comment>
<reference evidence="2" key="1">
    <citation type="journal article" date="2019" name="Int. J. Syst. Evol. Microbiol.">
        <title>The Global Catalogue of Microorganisms (GCM) 10K type strain sequencing project: providing services to taxonomists for standard genome sequencing and annotation.</title>
        <authorList>
            <consortium name="The Broad Institute Genomics Platform"/>
            <consortium name="The Broad Institute Genome Sequencing Center for Infectious Disease"/>
            <person name="Wu L."/>
            <person name="Ma J."/>
        </authorList>
    </citation>
    <scope>NUCLEOTIDE SEQUENCE [LARGE SCALE GENOMIC DNA]</scope>
    <source>
        <strain evidence="2">KACC 14058</strain>
    </source>
</reference>
<accession>A0ABV8VPA4</accession>
<proteinExistence type="predicted"/>
<dbReference type="SUPFAM" id="SSF55961">
    <property type="entry name" value="Bet v1-like"/>
    <property type="match status" value="1"/>
</dbReference>
<dbReference type="Gene3D" id="3.30.530.20">
    <property type="match status" value="1"/>
</dbReference>
<sequence length="155" mass="18420">MKEIIVYTFDRTINQSIDVVFDYVNDDEKIKLWNQFIINNIYENDTKVLDVGTKFTSIQKIDKKEISVDCIITEYEAPYKITIEATSKEGTSITKYLLSRDGHFTNLSIIVSIIPSNWYYKVMTKLFGWATKYIYEEEFNRLEAYLEENVELEYR</sequence>
<keyword evidence="2" id="KW-1185">Reference proteome</keyword>